<accession>A0A1B2DRV2</accession>
<dbReference type="EMBL" id="CP016808">
    <property type="protein sequence ID" value="ANY70420.1"/>
    <property type="molecule type" value="Genomic_DNA"/>
</dbReference>
<reference evidence="1" key="1">
    <citation type="submission" date="2016-08" db="EMBL/GenBank/DDBJ databases">
        <title>Complete Genome Seqeunce of Paenibacillus sp. BIHB 4019 from tea rhizoplane.</title>
        <authorList>
            <person name="Thakur R."/>
            <person name="Swarnkar M.K."/>
            <person name="Gulati A."/>
        </authorList>
    </citation>
    <scope>NUCLEOTIDE SEQUENCE [LARGE SCALE GENOMIC DNA]</scope>
    <source>
        <strain evidence="1">BIHB4019</strain>
    </source>
</reference>
<dbReference type="RefSeq" id="WP_099521332.1">
    <property type="nucleotide sequence ID" value="NZ_CP016808.1"/>
</dbReference>
<sequence>MNREMIFGRLIAIATVLGERVFRRNDPSIASEFLDKLKRNPAKYITIIHEKLFNYTHNFKEEELALLDMFGELMAQLDIEDFNNKPLDNNYLAYYYGQKETLSIVGYKEAYELMGWDYNTNRSMLNTYLKRAEEKGWPEDMAPKPVYVLASGPLWYKYQIEKFRDSRK</sequence>
<gene>
    <name evidence="1" type="ORF">BBD42_30935</name>
</gene>
<name>A0A1B2DRV2_9BACL</name>
<protein>
    <submittedName>
        <fullName evidence="1">Uncharacterized protein</fullName>
    </submittedName>
</protein>
<evidence type="ECO:0000313" key="1">
    <source>
        <dbReference type="EMBL" id="ANY70420.1"/>
    </source>
</evidence>
<organism evidence="1">
    <name type="scientific">Paenibacillus sp. BIHB 4019</name>
    <dbReference type="NCBI Taxonomy" id="1870819"/>
    <lineage>
        <taxon>Bacteria</taxon>
        <taxon>Bacillati</taxon>
        <taxon>Bacillota</taxon>
        <taxon>Bacilli</taxon>
        <taxon>Bacillales</taxon>
        <taxon>Paenibacillaceae</taxon>
        <taxon>Paenibacillus</taxon>
    </lineage>
</organism>
<dbReference type="AlphaFoldDB" id="A0A1B2DRV2"/>
<proteinExistence type="predicted"/>